<name>A0A1G5HUW0_9GAMM</name>
<keyword evidence="2" id="KW-1185">Reference proteome</keyword>
<protein>
    <submittedName>
        <fullName evidence="1">Uncharacterized protein</fullName>
    </submittedName>
</protein>
<evidence type="ECO:0000313" key="2">
    <source>
        <dbReference type="Proteomes" id="UP000183104"/>
    </source>
</evidence>
<reference evidence="2" key="1">
    <citation type="submission" date="2016-10" db="EMBL/GenBank/DDBJ databases">
        <authorList>
            <person name="Varghese N."/>
        </authorList>
    </citation>
    <scope>NUCLEOTIDE SEQUENCE [LARGE SCALE GENOMIC DNA]</scope>
    <source>
        <strain evidence="2">HL 19</strain>
    </source>
</reference>
<dbReference type="AlphaFoldDB" id="A0A1G5HUW0"/>
<evidence type="ECO:0000313" key="1">
    <source>
        <dbReference type="EMBL" id="SCY67543.1"/>
    </source>
</evidence>
<dbReference type="Proteomes" id="UP000183104">
    <property type="component" value="Unassembled WGS sequence"/>
</dbReference>
<accession>A0A1G5HUW0</accession>
<dbReference type="EMBL" id="FMUN01000012">
    <property type="protein sequence ID" value="SCY67543.1"/>
    <property type="molecule type" value="Genomic_DNA"/>
</dbReference>
<gene>
    <name evidence="1" type="ORF">SAMN05661077_0120</name>
</gene>
<proteinExistence type="predicted"/>
<dbReference type="RefSeq" id="WP_269434448.1">
    <property type="nucleotide sequence ID" value="NZ_FMUN01000012.1"/>
</dbReference>
<organism evidence="1 2">
    <name type="scientific">Thiohalorhabdus denitrificans</name>
    <dbReference type="NCBI Taxonomy" id="381306"/>
    <lineage>
        <taxon>Bacteria</taxon>
        <taxon>Pseudomonadati</taxon>
        <taxon>Pseudomonadota</taxon>
        <taxon>Gammaproteobacteria</taxon>
        <taxon>Thiohalorhabdales</taxon>
        <taxon>Thiohalorhabdaceae</taxon>
        <taxon>Thiohalorhabdus</taxon>
    </lineage>
</organism>
<sequence>MTIAQRTRRPEPARDALLAFLRTEEQAYRLLRRSLRGAPRG</sequence>